<feature type="signal peptide" evidence="1">
    <location>
        <begin position="1"/>
        <end position="24"/>
    </location>
</feature>
<feature type="chain" id="PRO_5007887442" description="EF-hand domain-containing protein" evidence="1">
    <location>
        <begin position="25"/>
        <end position="108"/>
    </location>
</feature>
<keyword evidence="1" id="KW-0732">Signal</keyword>
<evidence type="ECO:0000256" key="1">
    <source>
        <dbReference type="SAM" id="SignalP"/>
    </source>
</evidence>
<dbReference type="Proteomes" id="UP000076830">
    <property type="component" value="Chromosome"/>
</dbReference>
<dbReference type="GO" id="GO:0005509">
    <property type="term" value="F:calcium ion binding"/>
    <property type="evidence" value="ECO:0007669"/>
    <property type="project" value="InterPro"/>
</dbReference>
<dbReference type="RefSeq" id="WP_150132213.1">
    <property type="nucleotide sequence ID" value="NZ_CP015249.1"/>
</dbReference>
<dbReference type="InterPro" id="IPR011992">
    <property type="entry name" value="EF-hand-dom_pair"/>
</dbReference>
<accession>A0A167H830</accession>
<evidence type="ECO:0000259" key="2">
    <source>
        <dbReference type="Pfam" id="PF13202"/>
    </source>
</evidence>
<keyword evidence="4" id="KW-1185">Reference proteome</keyword>
<gene>
    <name evidence="3" type="ORF">I596_3407</name>
</gene>
<dbReference type="InterPro" id="IPR018247">
    <property type="entry name" value="EF_Hand_1_Ca_BS"/>
</dbReference>
<protein>
    <recommendedName>
        <fullName evidence="2">EF-hand domain-containing protein</fullName>
    </recommendedName>
</protein>
<dbReference type="InterPro" id="IPR002048">
    <property type="entry name" value="EF_hand_dom"/>
</dbReference>
<organism evidence="3 4">
    <name type="scientific">Dokdonella koreensis DS-123</name>
    <dbReference type="NCBI Taxonomy" id="1300342"/>
    <lineage>
        <taxon>Bacteria</taxon>
        <taxon>Pseudomonadati</taxon>
        <taxon>Pseudomonadota</taxon>
        <taxon>Gammaproteobacteria</taxon>
        <taxon>Lysobacterales</taxon>
        <taxon>Rhodanobacteraceae</taxon>
        <taxon>Dokdonella</taxon>
    </lineage>
</organism>
<reference evidence="3 4" key="1">
    <citation type="submission" date="2016-04" db="EMBL/GenBank/DDBJ databases">
        <title>Complete genome sequence of Dokdonella koreensis DS-123T.</title>
        <authorList>
            <person name="Kim J.F."/>
            <person name="Lee H."/>
            <person name="Kwak M.-J."/>
        </authorList>
    </citation>
    <scope>NUCLEOTIDE SEQUENCE [LARGE SCALE GENOMIC DNA]</scope>
    <source>
        <strain evidence="3 4">DS-123</strain>
    </source>
</reference>
<dbReference type="EMBL" id="CP015249">
    <property type="protein sequence ID" value="ANB19396.1"/>
    <property type="molecule type" value="Genomic_DNA"/>
</dbReference>
<dbReference type="AlphaFoldDB" id="A0A167H830"/>
<dbReference type="SUPFAM" id="SSF47473">
    <property type="entry name" value="EF-hand"/>
    <property type="match status" value="1"/>
</dbReference>
<name>A0A167H830_9GAMM</name>
<proteinExistence type="predicted"/>
<dbReference type="Pfam" id="PF13202">
    <property type="entry name" value="EF-hand_5"/>
    <property type="match status" value="2"/>
</dbReference>
<dbReference type="OrthoDB" id="5959800at2"/>
<dbReference type="PROSITE" id="PS00018">
    <property type="entry name" value="EF_HAND_1"/>
    <property type="match status" value="1"/>
</dbReference>
<evidence type="ECO:0000313" key="3">
    <source>
        <dbReference type="EMBL" id="ANB19396.1"/>
    </source>
</evidence>
<dbReference type="STRING" id="1300342.I596_3407"/>
<dbReference type="KEGG" id="dko:I596_3407"/>
<sequence>MIHPALSRCAGLVLAFTAAGAAWAQGGDRVHRFQDRQGAQVELHSGQPVYPADGPAPAFAALDADRNGSISADEARAYPLLATDFLYADSNRDGRISAREYARWTAQR</sequence>
<feature type="domain" description="EF-hand" evidence="2">
    <location>
        <begin position="84"/>
        <end position="102"/>
    </location>
</feature>
<dbReference type="Gene3D" id="1.10.238.10">
    <property type="entry name" value="EF-hand"/>
    <property type="match status" value="1"/>
</dbReference>
<evidence type="ECO:0000313" key="4">
    <source>
        <dbReference type="Proteomes" id="UP000076830"/>
    </source>
</evidence>
<feature type="domain" description="EF-hand" evidence="2">
    <location>
        <begin position="58"/>
        <end position="74"/>
    </location>
</feature>